<organism evidence="1 2">
    <name type="scientific">Candidatus Magasanikbacteria bacterium CG10_big_fil_rev_8_21_14_0_10_36_32</name>
    <dbReference type="NCBI Taxonomy" id="1974646"/>
    <lineage>
        <taxon>Bacteria</taxon>
        <taxon>Candidatus Magasanikiibacteriota</taxon>
    </lineage>
</organism>
<reference evidence="2" key="1">
    <citation type="submission" date="2017-09" db="EMBL/GenBank/DDBJ databases">
        <title>Depth-based differentiation of microbial function through sediment-hosted aquifers and enrichment of novel symbionts in the deep terrestrial subsurface.</title>
        <authorList>
            <person name="Probst A.J."/>
            <person name="Ladd B."/>
            <person name="Jarett J.K."/>
            <person name="Geller-Mcgrath D.E."/>
            <person name="Sieber C.M.K."/>
            <person name="Emerson J.B."/>
            <person name="Anantharaman K."/>
            <person name="Thomas B.C."/>
            <person name="Malmstrom R."/>
            <person name="Stieglmeier M."/>
            <person name="Klingl A."/>
            <person name="Woyke T."/>
            <person name="Ryan C.M."/>
            <person name="Banfield J.F."/>
        </authorList>
    </citation>
    <scope>NUCLEOTIDE SEQUENCE [LARGE SCALE GENOMIC DNA]</scope>
</reference>
<protein>
    <recommendedName>
        <fullName evidence="3">Fibronectin type-III domain-containing protein</fullName>
    </recommendedName>
</protein>
<dbReference type="SUPFAM" id="SSF49265">
    <property type="entry name" value="Fibronectin type III"/>
    <property type="match status" value="1"/>
</dbReference>
<proteinExistence type="predicted"/>
<evidence type="ECO:0000313" key="1">
    <source>
        <dbReference type="EMBL" id="PIT88577.1"/>
    </source>
</evidence>
<dbReference type="InterPro" id="IPR003961">
    <property type="entry name" value="FN3_dom"/>
</dbReference>
<dbReference type="EMBL" id="PFBV01000003">
    <property type="protein sequence ID" value="PIT88577.1"/>
    <property type="molecule type" value="Genomic_DNA"/>
</dbReference>
<dbReference type="InterPro" id="IPR018247">
    <property type="entry name" value="EF_Hand_1_Ca_BS"/>
</dbReference>
<name>A0A2M6W743_9BACT</name>
<dbReference type="CDD" id="cd00063">
    <property type="entry name" value="FN3"/>
    <property type="match status" value="1"/>
</dbReference>
<dbReference type="Gene3D" id="2.60.40.4130">
    <property type="match status" value="1"/>
</dbReference>
<dbReference type="Gene3D" id="2.60.40.10">
    <property type="entry name" value="Immunoglobulins"/>
    <property type="match status" value="1"/>
</dbReference>
<accession>A0A2M6W743</accession>
<dbReference type="PROSITE" id="PS00018">
    <property type="entry name" value="EF_HAND_1"/>
    <property type="match status" value="1"/>
</dbReference>
<gene>
    <name evidence="1" type="ORF">COU29_02250</name>
</gene>
<dbReference type="InterPro" id="IPR013783">
    <property type="entry name" value="Ig-like_fold"/>
</dbReference>
<dbReference type="AlphaFoldDB" id="A0A2M6W743"/>
<comment type="caution">
    <text evidence="1">The sequence shown here is derived from an EMBL/GenBank/DDBJ whole genome shotgun (WGS) entry which is preliminary data.</text>
</comment>
<dbReference type="InterPro" id="IPR036116">
    <property type="entry name" value="FN3_sf"/>
</dbReference>
<sequence length="311" mass="33365">MRIGFKKLIMVVLLMLGLFSFSNFVYGSSESSNINIQMTVPTPVVEPGDPGPGGSDSAPVISNVVTSTSANSAVITWIVTDDKGLSSVNFYYSADMSYGLTTTTIGAYQVNLSNLTEDTIYYFKIVATDIASNVTEYAGTLKTSLDSVKSLKIYAKAEKRVPKIGGNLALFTTVILYDPSGFYLPYSLNVSLDKTGSSTLYNVIVPNGTNLEAVIKGQSHLARKIIGVNIQNGQDIFLDFSEADSVELLAGDVQGTGLKDNFVDILDVSAENVNYNNIGLNEDLNRDGVVDILDMSIVLTNFNLAGVLIPS</sequence>
<dbReference type="Proteomes" id="UP000231426">
    <property type="component" value="Unassembled WGS sequence"/>
</dbReference>
<evidence type="ECO:0008006" key="3">
    <source>
        <dbReference type="Google" id="ProtNLM"/>
    </source>
</evidence>
<evidence type="ECO:0000313" key="2">
    <source>
        <dbReference type="Proteomes" id="UP000231426"/>
    </source>
</evidence>